<evidence type="ECO:0000313" key="1">
    <source>
        <dbReference type="EMBL" id="KAH7942068.1"/>
    </source>
</evidence>
<keyword evidence="2" id="KW-1185">Reference proteome</keyword>
<gene>
    <name evidence="1" type="ORF">HPB49_020155</name>
</gene>
<accession>A0ACB8CH24</accession>
<proteinExistence type="predicted"/>
<protein>
    <submittedName>
        <fullName evidence="1">Uncharacterized protein</fullName>
    </submittedName>
</protein>
<evidence type="ECO:0000313" key="2">
    <source>
        <dbReference type="Proteomes" id="UP000821865"/>
    </source>
</evidence>
<organism evidence="1 2">
    <name type="scientific">Dermacentor silvarum</name>
    <name type="common">Tick</name>
    <dbReference type="NCBI Taxonomy" id="543639"/>
    <lineage>
        <taxon>Eukaryota</taxon>
        <taxon>Metazoa</taxon>
        <taxon>Ecdysozoa</taxon>
        <taxon>Arthropoda</taxon>
        <taxon>Chelicerata</taxon>
        <taxon>Arachnida</taxon>
        <taxon>Acari</taxon>
        <taxon>Parasitiformes</taxon>
        <taxon>Ixodida</taxon>
        <taxon>Ixodoidea</taxon>
        <taxon>Ixodidae</taxon>
        <taxon>Rhipicephalinae</taxon>
        <taxon>Dermacentor</taxon>
    </lineage>
</organism>
<comment type="caution">
    <text evidence="1">The sequence shown here is derived from an EMBL/GenBank/DDBJ whole genome shotgun (WGS) entry which is preliminary data.</text>
</comment>
<dbReference type="Proteomes" id="UP000821865">
    <property type="component" value="Chromosome 7"/>
</dbReference>
<name>A0ACB8CH24_DERSI</name>
<dbReference type="EMBL" id="CM023476">
    <property type="protein sequence ID" value="KAH7942068.1"/>
    <property type="molecule type" value="Genomic_DNA"/>
</dbReference>
<sequence>MRRLFPRMSYACKNPIAMLTRADIAVSVDYVPNCSIQHQVLTVWPCKRGKPKTIIANVYSPFRDRKAKFDVLVMATLRKVKRNHRVIILGDLNAPHSDWGYDRDTPKGQRLVDLVEEHELVLLTRPGEPTSVAKDTSPDLTFAN</sequence>
<reference evidence="1" key="1">
    <citation type="submission" date="2020-05" db="EMBL/GenBank/DDBJ databases">
        <title>Large-scale comparative analyses of tick genomes elucidate their genetic diversity and vector capacities.</title>
        <authorList>
            <person name="Jia N."/>
            <person name="Wang J."/>
            <person name="Shi W."/>
            <person name="Du L."/>
            <person name="Sun Y."/>
            <person name="Zhan W."/>
            <person name="Jiang J."/>
            <person name="Wang Q."/>
            <person name="Zhang B."/>
            <person name="Ji P."/>
            <person name="Sakyi L.B."/>
            <person name="Cui X."/>
            <person name="Yuan T."/>
            <person name="Jiang B."/>
            <person name="Yang W."/>
            <person name="Lam T.T.-Y."/>
            <person name="Chang Q."/>
            <person name="Ding S."/>
            <person name="Wang X."/>
            <person name="Zhu J."/>
            <person name="Ruan X."/>
            <person name="Zhao L."/>
            <person name="Wei J."/>
            <person name="Que T."/>
            <person name="Du C."/>
            <person name="Cheng J."/>
            <person name="Dai P."/>
            <person name="Han X."/>
            <person name="Huang E."/>
            <person name="Gao Y."/>
            <person name="Liu J."/>
            <person name="Shao H."/>
            <person name="Ye R."/>
            <person name="Li L."/>
            <person name="Wei W."/>
            <person name="Wang X."/>
            <person name="Wang C."/>
            <person name="Yang T."/>
            <person name="Huo Q."/>
            <person name="Li W."/>
            <person name="Guo W."/>
            <person name="Chen H."/>
            <person name="Zhou L."/>
            <person name="Ni X."/>
            <person name="Tian J."/>
            <person name="Zhou Y."/>
            <person name="Sheng Y."/>
            <person name="Liu T."/>
            <person name="Pan Y."/>
            <person name="Xia L."/>
            <person name="Li J."/>
            <person name="Zhao F."/>
            <person name="Cao W."/>
        </authorList>
    </citation>
    <scope>NUCLEOTIDE SEQUENCE</scope>
    <source>
        <strain evidence="1">Dsil-2018</strain>
    </source>
</reference>